<evidence type="ECO:0000256" key="1">
    <source>
        <dbReference type="ARBA" id="ARBA00022670"/>
    </source>
</evidence>
<protein>
    <submittedName>
        <fullName evidence="7">Proteasome Rpn11 subunit JAMM motif, Metallo peptidase, MEROPS family M67B</fullName>
    </submittedName>
</protein>
<evidence type="ECO:0000313" key="7">
    <source>
        <dbReference type="EMBL" id="ABD42105.1"/>
    </source>
</evidence>
<dbReference type="HOGENOM" id="CLU_116578_1_0_2"/>
<dbReference type="InterPro" id="IPR037518">
    <property type="entry name" value="MPN"/>
</dbReference>
<dbReference type="Proteomes" id="UP000001941">
    <property type="component" value="Chromosome"/>
</dbReference>
<dbReference type="PROSITE" id="PS50249">
    <property type="entry name" value="MPN"/>
    <property type="match status" value="1"/>
</dbReference>
<keyword evidence="5" id="KW-0482">Metalloprotease</keyword>
<keyword evidence="7" id="KW-0647">Proteasome</keyword>
<gene>
    <name evidence="7" type="ordered locus">Mhun_2403</name>
</gene>
<sequence>MEYFNTIRNFFQRILPYIRRKSRIKTANIFAIKRIQLDLLLAMGRGSHPREFAALLSAESGIISDIYQIPGSIGGEASAQVPFEMVPLNLNIVGSAHSHPNGVLRPSDADIRFFSVSGSRHIIVGDPYGPDDWRCFYPDGTPVTLEVVP</sequence>
<dbReference type="EnsemblBacteria" id="ABD42105">
    <property type="protein sequence ID" value="ABD42105"/>
    <property type="gene ID" value="Mhun_2403"/>
</dbReference>
<dbReference type="eggNOG" id="arCOG01139">
    <property type="taxonomic scope" value="Archaea"/>
</dbReference>
<dbReference type="STRING" id="323259.Mhun_2403"/>
<keyword evidence="3" id="KW-0378">Hydrolase</keyword>
<keyword evidence="2" id="KW-0479">Metal-binding</keyword>
<keyword evidence="1" id="KW-0645">Protease</keyword>
<keyword evidence="4" id="KW-0862">Zinc</keyword>
<evidence type="ECO:0000256" key="2">
    <source>
        <dbReference type="ARBA" id="ARBA00022723"/>
    </source>
</evidence>
<dbReference type="SUPFAM" id="SSF102712">
    <property type="entry name" value="JAB1/MPN domain"/>
    <property type="match status" value="1"/>
</dbReference>
<feature type="domain" description="MPN" evidence="6">
    <location>
        <begin position="27"/>
        <end position="142"/>
    </location>
</feature>
<dbReference type="InterPro" id="IPR028090">
    <property type="entry name" value="JAB_dom_prok"/>
</dbReference>
<dbReference type="CDD" id="cd08072">
    <property type="entry name" value="MPN_archaeal"/>
    <property type="match status" value="1"/>
</dbReference>
<evidence type="ECO:0000259" key="6">
    <source>
        <dbReference type="PROSITE" id="PS50249"/>
    </source>
</evidence>
<evidence type="ECO:0000313" key="8">
    <source>
        <dbReference type="Proteomes" id="UP000001941"/>
    </source>
</evidence>
<accession>Q2FT80</accession>
<dbReference type="InParanoid" id="Q2FT80"/>
<dbReference type="GO" id="GO:0008237">
    <property type="term" value="F:metallopeptidase activity"/>
    <property type="evidence" value="ECO:0007669"/>
    <property type="project" value="UniProtKB-KW"/>
</dbReference>
<evidence type="ECO:0000256" key="3">
    <source>
        <dbReference type="ARBA" id="ARBA00022801"/>
    </source>
</evidence>
<dbReference type="EMBL" id="CP000254">
    <property type="protein sequence ID" value="ABD42105.1"/>
    <property type="molecule type" value="Genomic_DNA"/>
</dbReference>
<name>Q2FT80_METHJ</name>
<dbReference type="GO" id="GO:0006508">
    <property type="term" value="P:proteolysis"/>
    <property type="evidence" value="ECO:0007669"/>
    <property type="project" value="UniProtKB-KW"/>
</dbReference>
<keyword evidence="8" id="KW-1185">Reference proteome</keyword>
<dbReference type="Gene3D" id="3.40.140.10">
    <property type="entry name" value="Cytidine Deaminase, domain 2"/>
    <property type="match status" value="1"/>
</dbReference>
<dbReference type="OrthoDB" id="4612at2157"/>
<evidence type="ECO:0000256" key="5">
    <source>
        <dbReference type="ARBA" id="ARBA00023049"/>
    </source>
</evidence>
<evidence type="ECO:0000256" key="4">
    <source>
        <dbReference type="ARBA" id="ARBA00022833"/>
    </source>
</evidence>
<dbReference type="GO" id="GO:0046872">
    <property type="term" value="F:metal ion binding"/>
    <property type="evidence" value="ECO:0007669"/>
    <property type="project" value="UniProtKB-KW"/>
</dbReference>
<dbReference type="KEGG" id="mhu:Mhun_2403"/>
<reference evidence="8" key="1">
    <citation type="journal article" date="2016" name="Stand. Genomic Sci.">
        <title>Complete genome sequence of Methanospirillum hungatei type strain JF1.</title>
        <authorList>
            <person name="Gunsalus R.P."/>
            <person name="Cook L.E."/>
            <person name="Crable B."/>
            <person name="Rohlin L."/>
            <person name="McDonald E."/>
            <person name="Mouttaki H."/>
            <person name="Sieber J.R."/>
            <person name="Poweleit N."/>
            <person name="Zhou H."/>
            <person name="Lapidus A.L."/>
            <person name="Daligault H.E."/>
            <person name="Land M."/>
            <person name="Gilna P."/>
            <person name="Ivanova N."/>
            <person name="Kyrpides N."/>
            <person name="Culley D.E."/>
            <person name="McInerney M.J."/>
        </authorList>
    </citation>
    <scope>NUCLEOTIDE SEQUENCE [LARGE SCALE GENOMIC DNA]</scope>
    <source>
        <strain evidence="8">ATCC 27890 / DSM 864 / NBRC 100397 / JF-1</strain>
    </source>
</reference>
<dbReference type="Pfam" id="PF14464">
    <property type="entry name" value="Prok-JAB"/>
    <property type="match status" value="1"/>
</dbReference>
<dbReference type="GO" id="GO:0000502">
    <property type="term" value="C:proteasome complex"/>
    <property type="evidence" value="ECO:0007669"/>
    <property type="project" value="UniProtKB-KW"/>
</dbReference>
<organism evidence="7 8">
    <name type="scientific">Methanospirillum hungatei JF-1 (strain ATCC 27890 / DSM 864 / NBRC 100397 / JF-1)</name>
    <dbReference type="NCBI Taxonomy" id="323259"/>
    <lineage>
        <taxon>Archaea</taxon>
        <taxon>Methanobacteriati</taxon>
        <taxon>Methanobacteriota</taxon>
        <taxon>Stenosarchaea group</taxon>
        <taxon>Methanomicrobia</taxon>
        <taxon>Methanomicrobiales</taxon>
        <taxon>Methanospirillaceae</taxon>
        <taxon>Methanospirillum</taxon>
    </lineage>
</organism>
<dbReference type="AlphaFoldDB" id="Q2FT80"/>
<proteinExistence type="predicted"/>